<organism evidence="2 3">
    <name type="scientific">Pseudovirgaria hyperparasitica</name>
    <dbReference type="NCBI Taxonomy" id="470096"/>
    <lineage>
        <taxon>Eukaryota</taxon>
        <taxon>Fungi</taxon>
        <taxon>Dikarya</taxon>
        <taxon>Ascomycota</taxon>
        <taxon>Pezizomycotina</taxon>
        <taxon>Dothideomycetes</taxon>
        <taxon>Dothideomycetes incertae sedis</taxon>
        <taxon>Acrospermales</taxon>
        <taxon>Acrospermaceae</taxon>
        <taxon>Pseudovirgaria</taxon>
    </lineage>
</organism>
<evidence type="ECO:0000256" key="1">
    <source>
        <dbReference type="SAM" id="MobiDB-lite"/>
    </source>
</evidence>
<dbReference type="Proteomes" id="UP000799437">
    <property type="component" value="Unassembled WGS sequence"/>
</dbReference>
<evidence type="ECO:0000313" key="3">
    <source>
        <dbReference type="Proteomes" id="UP000799437"/>
    </source>
</evidence>
<feature type="compositionally biased region" description="Polar residues" evidence="1">
    <location>
        <begin position="127"/>
        <end position="154"/>
    </location>
</feature>
<accession>A0A6A6VTF4</accession>
<feature type="compositionally biased region" description="Polar residues" evidence="1">
    <location>
        <begin position="198"/>
        <end position="212"/>
    </location>
</feature>
<protein>
    <submittedName>
        <fullName evidence="2">Uncharacterized protein</fullName>
    </submittedName>
</protein>
<feature type="region of interest" description="Disordered" evidence="1">
    <location>
        <begin position="71"/>
        <end position="220"/>
    </location>
</feature>
<evidence type="ECO:0000313" key="2">
    <source>
        <dbReference type="EMBL" id="KAF2752517.1"/>
    </source>
</evidence>
<gene>
    <name evidence="2" type="ORF">EJ05DRAFT_297159</name>
</gene>
<dbReference type="AlphaFoldDB" id="A0A6A6VTF4"/>
<dbReference type="EMBL" id="ML996612">
    <property type="protein sequence ID" value="KAF2752517.1"/>
    <property type="molecule type" value="Genomic_DNA"/>
</dbReference>
<sequence length="232" mass="25527">MVSAAEAHLDFEPSSVRSAFCCVAKCLDLVASPLQKPFYRTADRLEQSSTTVDVLQALQILASELNTETCQSSQADSTDVQRADSASNSVAESRCQISSNSRIKPNDGLDNQGEEVEQIPPGGQDQGGTITSESLIGHNYHQQRATRNSPNETSPVHDAATRSRRSHSELRHKKRSDRNAELQDDVEFDHCDAREVRNASTARQPRFASSTKPGRPKKFCSDIPQSIIWLSS</sequence>
<feature type="compositionally biased region" description="Basic residues" evidence="1">
    <location>
        <begin position="162"/>
        <end position="176"/>
    </location>
</feature>
<feature type="compositionally biased region" description="Polar residues" evidence="1">
    <location>
        <begin position="71"/>
        <end position="103"/>
    </location>
</feature>
<keyword evidence="3" id="KW-1185">Reference proteome</keyword>
<dbReference type="GeneID" id="54481628"/>
<dbReference type="RefSeq" id="XP_033594975.1">
    <property type="nucleotide sequence ID" value="XM_033740574.1"/>
</dbReference>
<feature type="compositionally biased region" description="Basic and acidic residues" evidence="1">
    <location>
        <begin position="188"/>
        <end position="197"/>
    </location>
</feature>
<proteinExistence type="predicted"/>
<name>A0A6A6VTF4_9PEZI</name>
<reference evidence="2" key="1">
    <citation type="journal article" date="2020" name="Stud. Mycol.">
        <title>101 Dothideomycetes genomes: a test case for predicting lifestyles and emergence of pathogens.</title>
        <authorList>
            <person name="Haridas S."/>
            <person name="Albert R."/>
            <person name="Binder M."/>
            <person name="Bloem J."/>
            <person name="Labutti K."/>
            <person name="Salamov A."/>
            <person name="Andreopoulos B."/>
            <person name="Baker S."/>
            <person name="Barry K."/>
            <person name="Bills G."/>
            <person name="Bluhm B."/>
            <person name="Cannon C."/>
            <person name="Castanera R."/>
            <person name="Culley D."/>
            <person name="Daum C."/>
            <person name="Ezra D."/>
            <person name="Gonzalez J."/>
            <person name="Henrissat B."/>
            <person name="Kuo A."/>
            <person name="Liang C."/>
            <person name="Lipzen A."/>
            <person name="Lutzoni F."/>
            <person name="Magnuson J."/>
            <person name="Mondo S."/>
            <person name="Nolan M."/>
            <person name="Ohm R."/>
            <person name="Pangilinan J."/>
            <person name="Park H.-J."/>
            <person name="Ramirez L."/>
            <person name="Alfaro M."/>
            <person name="Sun H."/>
            <person name="Tritt A."/>
            <person name="Yoshinaga Y."/>
            <person name="Zwiers L.-H."/>
            <person name="Turgeon B."/>
            <person name="Goodwin S."/>
            <person name="Spatafora J."/>
            <person name="Crous P."/>
            <person name="Grigoriev I."/>
        </authorList>
    </citation>
    <scope>NUCLEOTIDE SEQUENCE</scope>
    <source>
        <strain evidence="2">CBS 121739</strain>
    </source>
</reference>